<accession>A0AAV3X384</accession>
<reference evidence="1" key="1">
    <citation type="submission" date="2019-10" db="EMBL/GenBank/DDBJ databases">
        <title>Draft genome sequece of Microseira wollei NIES-4236.</title>
        <authorList>
            <person name="Yamaguchi H."/>
            <person name="Suzuki S."/>
            <person name="Kawachi M."/>
        </authorList>
    </citation>
    <scope>NUCLEOTIDE SEQUENCE</scope>
    <source>
        <strain evidence="1">NIES-4236</strain>
    </source>
</reference>
<dbReference type="RefSeq" id="WP_226573605.1">
    <property type="nucleotide sequence ID" value="NZ_BLAY01000003.1"/>
</dbReference>
<name>A0AAV3X384_9CYAN</name>
<dbReference type="Proteomes" id="UP001050975">
    <property type="component" value="Unassembled WGS sequence"/>
</dbReference>
<evidence type="ECO:0000313" key="1">
    <source>
        <dbReference type="EMBL" id="GET35626.1"/>
    </source>
</evidence>
<dbReference type="AlphaFoldDB" id="A0AAV3X384"/>
<gene>
    <name evidence="1" type="ORF">MiSe_03680</name>
</gene>
<proteinExistence type="predicted"/>
<organism evidence="1 2">
    <name type="scientific">Microseira wollei NIES-4236</name>
    <dbReference type="NCBI Taxonomy" id="2530354"/>
    <lineage>
        <taxon>Bacteria</taxon>
        <taxon>Bacillati</taxon>
        <taxon>Cyanobacteriota</taxon>
        <taxon>Cyanophyceae</taxon>
        <taxon>Oscillatoriophycideae</taxon>
        <taxon>Aerosakkonematales</taxon>
        <taxon>Aerosakkonemataceae</taxon>
        <taxon>Microseira</taxon>
    </lineage>
</organism>
<comment type="caution">
    <text evidence="1">The sequence shown here is derived from an EMBL/GenBank/DDBJ whole genome shotgun (WGS) entry which is preliminary data.</text>
</comment>
<evidence type="ECO:0000313" key="2">
    <source>
        <dbReference type="Proteomes" id="UP001050975"/>
    </source>
</evidence>
<keyword evidence="2" id="KW-1185">Reference proteome</keyword>
<dbReference type="EMBL" id="BLAY01000003">
    <property type="protein sequence ID" value="GET35626.1"/>
    <property type="molecule type" value="Genomic_DNA"/>
</dbReference>
<protein>
    <submittedName>
        <fullName evidence="1">Uncharacterized protein</fullName>
    </submittedName>
</protein>
<sequence length="80" mass="8804">MIEQRSVAELLKAPILEIPEGKTPVRLLACGVPFAVNSVVHHLHVVRFAEVAAWSPPLPSPIQGEIIRILTRYGKTSLKL</sequence>